<dbReference type="RefSeq" id="WP_130431303.1">
    <property type="nucleotide sequence ID" value="NZ_SHKP01000005.1"/>
</dbReference>
<keyword evidence="4 5" id="KW-0472">Membrane</keyword>
<dbReference type="EMBL" id="SHKP01000005">
    <property type="protein sequence ID" value="RZU00875.1"/>
    <property type="molecule type" value="Genomic_DNA"/>
</dbReference>
<feature type="transmembrane region" description="Helical" evidence="5">
    <location>
        <begin position="192"/>
        <end position="210"/>
    </location>
</feature>
<evidence type="ECO:0000256" key="4">
    <source>
        <dbReference type="ARBA" id="ARBA00023136"/>
    </source>
</evidence>
<keyword evidence="3 5" id="KW-1133">Transmembrane helix</keyword>
<name>A0A4Q7VWL5_9BURK</name>
<dbReference type="Proteomes" id="UP000293671">
    <property type="component" value="Unassembled WGS sequence"/>
</dbReference>
<protein>
    <submittedName>
        <fullName evidence="7">Sodium transport system permease protein</fullName>
    </submittedName>
</protein>
<evidence type="ECO:0000256" key="2">
    <source>
        <dbReference type="ARBA" id="ARBA00022692"/>
    </source>
</evidence>
<feature type="transmembrane region" description="Helical" evidence="5">
    <location>
        <begin position="240"/>
        <end position="261"/>
    </location>
</feature>
<evidence type="ECO:0000313" key="7">
    <source>
        <dbReference type="EMBL" id="RZU00875.1"/>
    </source>
</evidence>
<dbReference type="AlphaFoldDB" id="A0A4Q7VWL5"/>
<organism evidence="7 8">
    <name type="scientific">Rivibacter subsaxonicus</name>
    <dbReference type="NCBI Taxonomy" id="457575"/>
    <lineage>
        <taxon>Bacteria</taxon>
        <taxon>Pseudomonadati</taxon>
        <taxon>Pseudomonadota</taxon>
        <taxon>Betaproteobacteria</taxon>
        <taxon>Burkholderiales</taxon>
        <taxon>Rivibacter</taxon>
    </lineage>
</organism>
<evidence type="ECO:0000256" key="1">
    <source>
        <dbReference type="ARBA" id="ARBA00004141"/>
    </source>
</evidence>
<sequence length="396" mass="42221">MNAARRSRLAGAWSVLKKELVDALRDRRTLAVVLVSSVAMGPLVLVLLSGLVSSLETRAERRVVVAVGIEHAPTLANFIERQSVTIEPAPADYEEQLRKSRLGDPVLVVPRDFEGLLARGEMPELELVSDSANRQAEAGTRRVERLVDGFNRERGMLALALRGVSTSVLQVSTLHERDLASNQSRAAQFTGMLPFFVIMAVLYGALGAALDTTAGERERGSLEPLLATPASPLAITLGKWGAVASLAMGIALLSVLSFLPAQWLIASETLRSLFQFGLREAAAFLMVLVPLAAALSALMMAVAIRCKSFKEAQANNTIVILAASLLPLVTVFNQGGEQRWFLAVPALAQSTLMNRVLRGEALGAFELLLPLAVAALLTAASLAFIAGRLRAAAAKA</sequence>
<comment type="subcellular location">
    <subcellularLocation>
        <location evidence="1">Membrane</location>
        <topology evidence="1">Multi-pass membrane protein</topology>
    </subcellularLocation>
</comment>
<keyword evidence="8" id="KW-1185">Reference proteome</keyword>
<dbReference type="GO" id="GO:0016020">
    <property type="term" value="C:membrane"/>
    <property type="evidence" value="ECO:0007669"/>
    <property type="project" value="UniProtKB-SubCell"/>
</dbReference>
<dbReference type="Pfam" id="PF12698">
    <property type="entry name" value="ABC2_membrane_3"/>
    <property type="match status" value="1"/>
</dbReference>
<dbReference type="GO" id="GO:0140359">
    <property type="term" value="F:ABC-type transporter activity"/>
    <property type="evidence" value="ECO:0007669"/>
    <property type="project" value="InterPro"/>
</dbReference>
<feature type="transmembrane region" description="Helical" evidence="5">
    <location>
        <begin position="367"/>
        <end position="386"/>
    </location>
</feature>
<reference evidence="7 8" key="1">
    <citation type="submission" date="2019-02" db="EMBL/GenBank/DDBJ databases">
        <title>Genomic Encyclopedia of Type Strains, Phase IV (KMG-IV): sequencing the most valuable type-strain genomes for metagenomic binning, comparative biology and taxonomic classification.</title>
        <authorList>
            <person name="Goeker M."/>
        </authorList>
    </citation>
    <scope>NUCLEOTIDE SEQUENCE [LARGE SCALE GENOMIC DNA]</scope>
    <source>
        <strain evidence="7 8">DSM 19570</strain>
    </source>
</reference>
<feature type="transmembrane region" description="Helical" evidence="5">
    <location>
        <begin position="314"/>
        <end position="332"/>
    </location>
</feature>
<dbReference type="PANTHER" id="PTHR43471:SF3">
    <property type="entry name" value="ABC TRANSPORTER PERMEASE PROTEIN NATB"/>
    <property type="match status" value="1"/>
</dbReference>
<feature type="transmembrane region" description="Helical" evidence="5">
    <location>
        <begin position="281"/>
        <end position="302"/>
    </location>
</feature>
<proteinExistence type="predicted"/>
<feature type="transmembrane region" description="Helical" evidence="5">
    <location>
        <begin position="30"/>
        <end position="52"/>
    </location>
</feature>
<dbReference type="InterPro" id="IPR013525">
    <property type="entry name" value="ABC2_TM"/>
</dbReference>
<feature type="domain" description="ABC-2 type transporter transmembrane" evidence="6">
    <location>
        <begin position="39"/>
        <end position="383"/>
    </location>
</feature>
<evidence type="ECO:0000313" key="8">
    <source>
        <dbReference type="Proteomes" id="UP000293671"/>
    </source>
</evidence>
<dbReference type="PANTHER" id="PTHR43471">
    <property type="entry name" value="ABC TRANSPORTER PERMEASE"/>
    <property type="match status" value="1"/>
</dbReference>
<accession>A0A4Q7VWL5</accession>
<evidence type="ECO:0000256" key="3">
    <source>
        <dbReference type="ARBA" id="ARBA00022989"/>
    </source>
</evidence>
<evidence type="ECO:0000259" key="6">
    <source>
        <dbReference type="Pfam" id="PF12698"/>
    </source>
</evidence>
<keyword evidence="2 5" id="KW-0812">Transmembrane</keyword>
<evidence type="ECO:0000256" key="5">
    <source>
        <dbReference type="SAM" id="Phobius"/>
    </source>
</evidence>
<dbReference type="OrthoDB" id="5486437at2"/>
<gene>
    <name evidence="7" type="ORF">EV670_1588</name>
</gene>
<comment type="caution">
    <text evidence="7">The sequence shown here is derived from an EMBL/GenBank/DDBJ whole genome shotgun (WGS) entry which is preliminary data.</text>
</comment>